<accession>A0A1D9PTB1</accession>
<dbReference type="VEuPathDB" id="FungiDB:sscle_01g006800"/>
<reference evidence="2" key="1">
    <citation type="journal article" date="2017" name="Genome Biol. Evol.">
        <title>The complete genome sequence of the phytopathogenic fungus Sclerotinia sclerotiorum reveals insights into the genome architecture of broad host range pathogens.</title>
        <authorList>
            <person name="Derbyshire M."/>
            <person name="Denton-Giles M."/>
            <person name="Hegedus D."/>
            <person name="Seifbarghy S."/>
            <person name="Rollins J."/>
            <person name="van Kan J."/>
            <person name="Seidl M.F."/>
            <person name="Faino L."/>
            <person name="Mbengue M."/>
            <person name="Navaud O."/>
            <person name="Raffaele S."/>
            <person name="Hammond-Kosack K."/>
            <person name="Heard S."/>
            <person name="Oliver R."/>
        </authorList>
    </citation>
    <scope>NUCLEOTIDE SEQUENCE [LARGE SCALE GENOMIC DNA]</scope>
    <source>
        <strain evidence="2">ATCC 18683 / 1980 / Ss-1</strain>
    </source>
</reference>
<evidence type="ECO:0000313" key="1">
    <source>
        <dbReference type="EMBL" id="APA05910.1"/>
    </source>
</evidence>
<dbReference type="EMBL" id="CP017814">
    <property type="protein sequence ID" value="APA05910.1"/>
    <property type="molecule type" value="Genomic_DNA"/>
</dbReference>
<gene>
    <name evidence="1" type="ORF">sscle_01g006800</name>
</gene>
<protein>
    <submittedName>
        <fullName evidence="1">Uncharacterized protein</fullName>
    </submittedName>
</protein>
<name>A0A1D9PTB1_SCLS1</name>
<dbReference type="AlphaFoldDB" id="A0A1D9PTB1"/>
<evidence type="ECO:0000313" key="2">
    <source>
        <dbReference type="Proteomes" id="UP000177798"/>
    </source>
</evidence>
<sequence>MISKRPSQSGVKQTIWGARTCPLILPSGGWSQYERYDLDTAAKWRNIPVFNLNRRHGKQFHNEATHGNSFHETVLDDGSEEMGGSIMFWSRRPWKELHRLTPDIQIWMVEPSPEWGTSPSQSQS</sequence>
<proteinExistence type="predicted"/>
<dbReference type="Proteomes" id="UP000177798">
    <property type="component" value="Chromosome 1"/>
</dbReference>
<organism evidence="1 2">
    <name type="scientific">Sclerotinia sclerotiorum (strain ATCC 18683 / 1980 / Ss-1)</name>
    <name type="common">White mold</name>
    <name type="synonym">Whetzelinia sclerotiorum</name>
    <dbReference type="NCBI Taxonomy" id="665079"/>
    <lineage>
        <taxon>Eukaryota</taxon>
        <taxon>Fungi</taxon>
        <taxon>Dikarya</taxon>
        <taxon>Ascomycota</taxon>
        <taxon>Pezizomycotina</taxon>
        <taxon>Leotiomycetes</taxon>
        <taxon>Helotiales</taxon>
        <taxon>Sclerotiniaceae</taxon>
        <taxon>Sclerotinia</taxon>
    </lineage>
</organism>